<dbReference type="Pfam" id="PF00089">
    <property type="entry name" value="Trypsin"/>
    <property type="match status" value="1"/>
</dbReference>
<evidence type="ECO:0000313" key="2">
    <source>
        <dbReference type="Proteomes" id="UP000616769"/>
    </source>
</evidence>
<dbReference type="Proteomes" id="UP000616769">
    <property type="component" value="Unassembled WGS sequence"/>
</dbReference>
<organism evidence="1 2">
    <name type="scientific">Sarcoptes scabiei</name>
    <name type="common">Itch mite</name>
    <name type="synonym">Acarus scabiei</name>
    <dbReference type="NCBI Taxonomy" id="52283"/>
    <lineage>
        <taxon>Eukaryota</taxon>
        <taxon>Metazoa</taxon>
        <taxon>Ecdysozoa</taxon>
        <taxon>Arthropoda</taxon>
        <taxon>Chelicerata</taxon>
        <taxon>Arachnida</taxon>
        <taxon>Acari</taxon>
        <taxon>Acariformes</taxon>
        <taxon>Sarcoptiformes</taxon>
        <taxon>Astigmata</taxon>
        <taxon>Psoroptidia</taxon>
        <taxon>Sarcoptoidea</taxon>
        <taxon>Sarcoptidae</taxon>
        <taxon>Sarcoptinae</taxon>
        <taxon>Sarcoptes</taxon>
    </lineage>
</organism>
<dbReference type="VEuPathDB" id="VectorBase:SSCA007103"/>
<dbReference type="PROSITE" id="PS50240">
    <property type="entry name" value="TRYPSIN_DOM"/>
    <property type="match status" value="1"/>
</dbReference>
<protein>
    <submittedName>
        <fullName evidence="1">Serine protease-like protein 4</fullName>
    </submittedName>
</protein>
<comment type="caution">
    <text evidence="1">The sequence shown here is derived from an EMBL/GenBank/DDBJ whole genome shotgun (WGS) entry which is preliminary data.</text>
</comment>
<accession>A0A131ZZ20</accession>
<keyword evidence="1" id="KW-0378">Hydrolase</keyword>
<dbReference type="Gene3D" id="2.40.10.10">
    <property type="entry name" value="Trypsin-like serine proteases"/>
    <property type="match status" value="1"/>
</dbReference>
<sequence length="332" mass="36652">MNRFVILFSIIVYCSDAFNLPDWSKFNPNSKEEQSVKGAPTRKPDPSCGLSLHSIDSDHFGPFDVPLGTVTWQVSIETKSKGRWKHSCGGVVIASQAVLTTASCVKKTNSGMVRSNAGIVTLLESNFVRRRRRRFTYPGAQKPNQAFTEAVKIHPEYNSKTLENNLAVLRLAMPFDFDEMKGNLDSICLSNSSYDGEESTKIFVSGWGAGLVENLSTKLQMSQARMVTCPSSLTIHPNEFCVSQYESEQIDSLDQINILPQSEEITTPSPVDSNHLCVGDMGGAIFTGNSMGPSKLIGLASRGSNCTDQNPLVFIAISDYYKWIMEVSKPYY</sequence>
<evidence type="ECO:0000313" key="1">
    <source>
        <dbReference type="EMBL" id="KPM04112.1"/>
    </source>
</evidence>
<dbReference type="InterPro" id="IPR001314">
    <property type="entry name" value="Peptidase_S1A"/>
</dbReference>
<dbReference type="SUPFAM" id="SSF50494">
    <property type="entry name" value="Trypsin-like serine proteases"/>
    <property type="match status" value="1"/>
</dbReference>
<dbReference type="GO" id="GO:0006508">
    <property type="term" value="P:proteolysis"/>
    <property type="evidence" value="ECO:0007669"/>
    <property type="project" value="UniProtKB-KW"/>
</dbReference>
<dbReference type="PANTHER" id="PTHR24260">
    <property type="match status" value="1"/>
</dbReference>
<dbReference type="InterPro" id="IPR001254">
    <property type="entry name" value="Trypsin_dom"/>
</dbReference>
<dbReference type="SMART" id="SM00020">
    <property type="entry name" value="Tryp_SPc"/>
    <property type="match status" value="1"/>
</dbReference>
<reference evidence="1 2" key="1">
    <citation type="journal article" date="2015" name="Parasit. Vectors">
        <title>Draft genome of the scabies mite.</title>
        <authorList>
            <person name="Rider S.D.Jr."/>
            <person name="Morgan M.S."/>
            <person name="Arlian L.G."/>
        </authorList>
    </citation>
    <scope>NUCLEOTIDE SEQUENCE [LARGE SCALE GENOMIC DNA]</scope>
    <source>
        <strain evidence="1">Arlian Lab</strain>
    </source>
</reference>
<gene>
    <name evidence="1" type="ORF">QR98_0025520</name>
</gene>
<dbReference type="InterPro" id="IPR009003">
    <property type="entry name" value="Peptidase_S1_PA"/>
</dbReference>
<dbReference type="GO" id="GO:0004252">
    <property type="term" value="F:serine-type endopeptidase activity"/>
    <property type="evidence" value="ECO:0007669"/>
    <property type="project" value="InterPro"/>
</dbReference>
<dbReference type="AlphaFoldDB" id="A0A131ZZ20"/>
<dbReference type="PANTHER" id="PTHR24260:SF132">
    <property type="entry name" value="PEPTIDASE S1 DOMAIN-CONTAINING PROTEIN"/>
    <property type="match status" value="1"/>
</dbReference>
<dbReference type="InterPro" id="IPR043504">
    <property type="entry name" value="Peptidase_S1_PA_chymotrypsin"/>
</dbReference>
<dbReference type="EMBL" id="JXLN01007409">
    <property type="protein sequence ID" value="KPM04112.1"/>
    <property type="molecule type" value="Genomic_DNA"/>
</dbReference>
<keyword evidence="1" id="KW-0645">Protease</keyword>
<proteinExistence type="predicted"/>
<dbReference type="PRINTS" id="PR00722">
    <property type="entry name" value="CHYMOTRYPSIN"/>
</dbReference>
<name>A0A131ZZ20_SARSC</name>
<dbReference type="InterPro" id="IPR051333">
    <property type="entry name" value="CLIP_Serine_Protease"/>
</dbReference>